<feature type="domain" description="FBA" evidence="2">
    <location>
        <begin position="28"/>
        <end position="209"/>
    </location>
</feature>
<accession>A0A8C1R3U2</accession>
<dbReference type="GO" id="GO:0006516">
    <property type="term" value="P:glycoprotein catabolic process"/>
    <property type="evidence" value="ECO:0007669"/>
    <property type="project" value="TreeGrafter"/>
</dbReference>
<reference evidence="3" key="2">
    <citation type="submission" date="2025-09" db="UniProtKB">
        <authorList>
            <consortium name="Ensembl"/>
        </authorList>
    </citation>
    <scope>IDENTIFICATION</scope>
</reference>
<dbReference type="PANTHER" id="PTHR12125:SF1">
    <property type="entry name" value="F-BOX ONLY PROTEIN 50"/>
    <property type="match status" value="1"/>
</dbReference>
<dbReference type="Ensembl" id="ENSCCRT00010094949.1">
    <property type="protein sequence ID" value="ENSCCRP00010085588.1"/>
    <property type="gene ID" value="ENSCCRG00010037382.1"/>
</dbReference>
<dbReference type="SUPFAM" id="SSF49785">
    <property type="entry name" value="Galactose-binding domain-like"/>
    <property type="match status" value="1"/>
</dbReference>
<dbReference type="PANTHER" id="PTHR12125">
    <property type="entry name" value="F-BOX ONLY PROTEIN 6-LIKE PROTEIN"/>
    <property type="match status" value="1"/>
</dbReference>
<organism evidence="3 4">
    <name type="scientific">Cyprinus carpio</name>
    <name type="common">Common carp</name>
    <dbReference type="NCBI Taxonomy" id="7962"/>
    <lineage>
        <taxon>Eukaryota</taxon>
        <taxon>Metazoa</taxon>
        <taxon>Chordata</taxon>
        <taxon>Craniata</taxon>
        <taxon>Vertebrata</taxon>
        <taxon>Euteleostomi</taxon>
        <taxon>Actinopterygii</taxon>
        <taxon>Neopterygii</taxon>
        <taxon>Teleostei</taxon>
        <taxon>Ostariophysi</taxon>
        <taxon>Cypriniformes</taxon>
        <taxon>Cyprinidae</taxon>
        <taxon>Cyprininae</taxon>
        <taxon>Cyprinus</taxon>
    </lineage>
</organism>
<dbReference type="AlphaFoldDB" id="A0A8C1R3U2"/>
<dbReference type="InterPro" id="IPR008979">
    <property type="entry name" value="Galactose-bd-like_sf"/>
</dbReference>
<gene>
    <name evidence="3" type="primary">nccrp1</name>
</gene>
<evidence type="ECO:0000313" key="4">
    <source>
        <dbReference type="Proteomes" id="UP000694427"/>
    </source>
</evidence>
<dbReference type="InterPro" id="IPR007397">
    <property type="entry name" value="F-box-assoc_dom"/>
</dbReference>
<proteinExistence type="predicted"/>
<dbReference type="Proteomes" id="UP000694427">
    <property type="component" value="Unplaced"/>
</dbReference>
<dbReference type="GO" id="GO:0019005">
    <property type="term" value="C:SCF ubiquitin ligase complex"/>
    <property type="evidence" value="ECO:0007669"/>
    <property type="project" value="TreeGrafter"/>
</dbReference>
<protein>
    <submittedName>
        <fullName evidence="3">F-box only protein 50-like</fullName>
    </submittedName>
</protein>
<dbReference type="GO" id="GO:0061630">
    <property type="term" value="F:ubiquitin protein ligase activity"/>
    <property type="evidence" value="ECO:0007669"/>
    <property type="project" value="TreeGrafter"/>
</dbReference>
<name>A0A8C1R3U2_CYPCA</name>
<dbReference type="Gene3D" id="2.60.120.260">
    <property type="entry name" value="Galactose-binding domain-like"/>
    <property type="match status" value="1"/>
</dbReference>
<dbReference type="Pfam" id="PF04300">
    <property type="entry name" value="FBA"/>
    <property type="match status" value="2"/>
</dbReference>
<dbReference type="InterPro" id="IPR039752">
    <property type="entry name" value="F-box_only"/>
</dbReference>
<dbReference type="GO" id="GO:0031146">
    <property type="term" value="P:SCF-dependent proteasomal ubiquitin-dependent protein catabolic process"/>
    <property type="evidence" value="ECO:0007669"/>
    <property type="project" value="TreeGrafter"/>
</dbReference>
<keyword evidence="4" id="KW-1185">Reference proteome</keyword>
<sequence>MAADWKQKCDSEWQLGAHGVPMPDSVDWKSVFEKKPFERNLLQNPSPYGVNHTIPPPEPPRSGMPPPPNQPPQFEPDGNFSGWKSSTEVLPYDTSGIPPGVVVCHLPQYRWFSLEQCVDLKAEGLWDQLLDDFQPEIIIEDCNCKLSCTEKSKIKMDVSSKEVRCNVSHVFSKYGSGVRYIHFLHRLKNQFMIEFFNTKVTDSSIIIKTSKASKK</sequence>
<evidence type="ECO:0000259" key="2">
    <source>
        <dbReference type="SMART" id="SM01198"/>
    </source>
</evidence>
<evidence type="ECO:0000256" key="1">
    <source>
        <dbReference type="SAM" id="MobiDB-lite"/>
    </source>
</evidence>
<dbReference type="GO" id="GO:0005737">
    <property type="term" value="C:cytoplasm"/>
    <property type="evidence" value="ECO:0007669"/>
    <property type="project" value="TreeGrafter"/>
</dbReference>
<reference evidence="3" key="1">
    <citation type="submission" date="2025-08" db="UniProtKB">
        <authorList>
            <consortium name="Ensembl"/>
        </authorList>
    </citation>
    <scope>IDENTIFICATION</scope>
</reference>
<feature type="compositionally biased region" description="Pro residues" evidence="1">
    <location>
        <begin position="54"/>
        <end position="74"/>
    </location>
</feature>
<evidence type="ECO:0000313" key="3">
    <source>
        <dbReference type="Ensembl" id="ENSCCRP00010085588.1"/>
    </source>
</evidence>
<dbReference type="SMART" id="SM01198">
    <property type="entry name" value="FBA"/>
    <property type="match status" value="1"/>
</dbReference>
<dbReference type="GO" id="GO:0036503">
    <property type="term" value="P:ERAD pathway"/>
    <property type="evidence" value="ECO:0007669"/>
    <property type="project" value="TreeGrafter"/>
</dbReference>
<feature type="region of interest" description="Disordered" evidence="1">
    <location>
        <begin position="41"/>
        <end position="80"/>
    </location>
</feature>